<dbReference type="Proteomes" id="UP001041814">
    <property type="component" value="Unassembled WGS sequence"/>
</dbReference>
<feature type="compositionally biased region" description="Pro residues" evidence="1">
    <location>
        <begin position="152"/>
        <end position="162"/>
    </location>
</feature>
<gene>
    <name evidence="3" type="ORF">CKO43_19815</name>
</gene>
<dbReference type="Pfam" id="PF25800">
    <property type="entry name" value="FimV_N"/>
    <property type="match status" value="1"/>
</dbReference>
<evidence type="ECO:0000313" key="3">
    <source>
        <dbReference type="EMBL" id="MBK1715013.1"/>
    </source>
</evidence>
<feature type="non-terminal residue" evidence="3">
    <location>
        <position position="175"/>
    </location>
</feature>
<evidence type="ECO:0000313" key="4">
    <source>
        <dbReference type="Proteomes" id="UP001041814"/>
    </source>
</evidence>
<proteinExistence type="predicted"/>
<dbReference type="InterPro" id="IPR057840">
    <property type="entry name" value="FimV_N"/>
</dbReference>
<feature type="domain" description="FimV N-terminal" evidence="2">
    <location>
        <begin position="14"/>
        <end position="121"/>
    </location>
</feature>
<feature type="compositionally biased region" description="Low complexity" evidence="1">
    <location>
        <begin position="120"/>
        <end position="151"/>
    </location>
</feature>
<keyword evidence="4" id="KW-1185">Reference proteome</keyword>
<reference evidence="3" key="2">
    <citation type="journal article" date="2020" name="Microorganisms">
        <title>Osmotic Adaptation and Compatible Solute Biosynthesis of Phototrophic Bacteria as Revealed from Genome Analyses.</title>
        <authorList>
            <person name="Imhoff J.F."/>
            <person name="Rahn T."/>
            <person name="Kunzel S."/>
            <person name="Keller A."/>
            <person name="Neulinger S.C."/>
        </authorList>
    </citation>
    <scope>NUCLEOTIDE SEQUENCE</scope>
    <source>
        <strain evidence="3">IM 151</strain>
    </source>
</reference>
<name>A0ABS1DZM4_RUBGE</name>
<protein>
    <recommendedName>
        <fullName evidence="2">FimV N-terminal domain-containing protein</fullName>
    </recommendedName>
</protein>
<dbReference type="EMBL" id="NRRU01000092">
    <property type="protein sequence ID" value="MBK1715013.1"/>
    <property type="molecule type" value="Genomic_DNA"/>
</dbReference>
<accession>A0ABS1DZM4</accession>
<sequence>MAAACLWGTPAWALGLGRLNVQSALGEPLRAEIDVTSLSAEEAGTLKLRIAPPDAFRAAGVEYNAILGDAQVVLQRRPDGRQILRLTSERSVVEPFVDVIVEANWATGRLVREYTMLFDPPNTRATQTAPTPTAAPQISPAPARAPAVASPVQPPPPAPAVAPAPVQRQRRVPAR</sequence>
<reference evidence="3" key="1">
    <citation type="submission" date="2017-08" db="EMBL/GenBank/DDBJ databases">
        <authorList>
            <person name="Imhoff J.F."/>
            <person name="Rahn T."/>
            <person name="Kuenzel S."/>
            <person name="Neulinger S.C."/>
        </authorList>
    </citation>
    <scope>NUCLEOTIDE SEQUENCE</scope>
    <source>
        <strain evidence="3">IM 151</strain>
    </source>
</reference>
<feature type="region of interest" description="Disordered" evidence="1">
    <location>
        <begin position="120"/>
        <end position="175"/>
    </location>
</feature>
<comment type="caution">
    <text evidence="3">The sequence shown here is derived from an EMBL/GenBank/DDBJ whole genome shotgun (WGS) entry which is preliminary data.</text>
</comment>
<evidence type="ECO:0000256" key="1">
    <source>
        <dbReference type="SAM" id="MobiDB-lite"/>
    </source>
</evidence>
<evidence type="ECO:0000259" key="2">
    <source>
        <dbReference type="Pfam" id="PF25800"/>
    </source>
</evidence>
<organism evidence="3 4">
    <name type="scientific">Rubrivivax gelatinosus</name>
    <name type="common">Rhodocyclus gelatinosus</name>
    <name type="synonym">Rhodopseudomonas gelatinosa</name>
    <dbReference type="NCBI Taxonomy" id="28068"/>
    <lineage>
        <taxon>Bacteria</taxon>
        <taxon>Pseudomonadati</taxon>
        <taxon>Pseudomonadota</taxon>
        <taxon>Betaproteobacteria</taxon>
        <taxon>Burkholderiales</taxon>
        <taxon>Sphaerotilaceae</taxon>
        <taxon>Rubrivivax</taxon>
    </lineage>
</organism>